<dbReference type="PANTHER" id="PTHR33327:SF3">
    <property type="entry name" value="RNA-DIRECTED DNA POLYMERASE"/>
    <property type="match status" value="1"/>
</dbReference>
<dbReference type="InterPro" id="IPR034110">
    <property type="entry name" value="LSMD1_Sm"/>
</dbReference>
<dbReference type="CDD" id="cd06168">
    <property type="entry name" value="LSMD1"/>
    <property type="match status" value="1"/>
</dbReference>
<dbReference type="WBParaSite" id="SCUD_0000744201-mRNA-1">
    <property type="protein sequence ID" value="SCUD_0000744201-mRNA-1"/>
    <property type="gene ID" value="SCUD_0000744201"/>
</dbReference>
<dbReference type="Gene3D" id="2.30.30.100">
    <property type="match status" value="1"/>
</dbReference>
<sequence>MFTSDVSETYETLKRSILKRGDLTDRQRLDQLFNNIDLQHGSATDMLQRMREVIGLRTFDEDLFKQLFLFKLPQQVQAVLVSFQNNALDELAASADRILEITKSSTTELLMTLSEPSFKTKDEAKDFLKCLFDQELTVHVSDGRRYIGSFWCTDNVGNIVMGSCTEYPAPDSASDNSLRDLTTVVIPGQHIIKIECDSRLLAN</sequence>
<dbReference type="Proteomes" id="UP000279833">
    <property type="component" value="Unassembled WGS sequence"/>
</dbReference>
<dbReference type="Pfam" id="PF01423">
    <property type="entry name" value="LSM"/>
    <property type="match status" value="1"/>
</dbReference>
<name>A0A183JXJ5_9TREM</name>
<gene>
    <name evidence="2" type="ORF">SCUD_LOCUS7442</name>
</gene>
<evidence type="ECO:0000313" key="3">
    <source>
        <dbReference type="Proteomes" id="UP000279833"/>
    </source>
</evidence>
<reference evidence="2 3" key="2">
    <citation type="submission" date="2018-11" db="EMBL/GenBank/DDBJ databases">
        <authorList>
            <consortium name="Pathogen Informatics"/>
        </authorList>
    </citation>
    <scope>NUCLEOTIDE SEQUENCE [LARGE SCALE GENOMIC DNA]</scope>
    <source>
        <strain evidence="2">Dakar</strain>
        <strain evidence="3">Dakar, Senegal</strain>
    </source>
</reference>
<dbReference type="PANTHER" id="PTHR33327">
    <property type="entry name" value="ENDONUCLEASE"/>
    <property type="match status" value="1"/>
</dbReference>
<reference evidence="4" key="1">
    <citation type="submission" date="2016-06" db="UniProtKB">
        <authorList>
            <consortium name="WormBaseParasite"/>
        </authorList>
    </citation>
    <scope>IDENTIFICATION</scope>
</reference>
<organism evidence="4">
    <name type="scientific">Schistosoma curassoni</name>
    <dbReference type="NCBI Taxonomy" id="6186"/>
    <lineage>
        <taxon>Eukaryota</taxon>
        <taxon>Metazoa</taxon>
        <taxon>Spiralia</taxon>
        <taxon>Lophotrochozoa</taxon>
        <taxon>Platyhelminthes</taxon>
        <taxon>Trematoda</taxon>
        <taxon>Digenea</taxon>
        <taxon>Strigeidida</taxon>
        <taxon>Schistosomatoidea</taxon>
        <taxon>Schistosomatidae</taxon>
        <taxon>Schistosoma</taxon>
    </lineage>
</organism>
<proteinExistence type="predicted"/>
<accession>A0A183JXJ5</accession>
<dbReference type="SUPFAM" id="SSF50182">
    <property type="entry name" value="Sm-like ribonucleoproteins"/>
    <property type="match status" value="1"/>
</dbReference>
<dbReference type="GO" id="GO:0031417">
    <property type="term" value="C:NatC complex"/>
    <property type="evidence" value="ECO:0007669"/>
    <property type="project" value="InterPro"/>
</dbReference>
<feature type="domain" description="Sm" evidence="1">
    <location>
        <begin position="127"/>
        <end position="194"/>
    </location>
</feature>
<dbReference type="AlphaFoldDB" id="A0A183JXJ5"/>
<keyword evidence="3" id="KW-1185">Reference proteome</keyword>
<protein>
    <submittedName>
        <fullName evidence="4">Sm domain-containing protein</fullName>
    </submittedName>
</protein>
<dbReference type="InterPro" id="IPR010920">
    <property type="entry name" value="LSM_dom_sf"/>
</dbReference>
<evidence type="ECO:0000313" key="4">
    <source>
        <dbReference type="WBParaSite" id="SCUD_0000744201-mRNA-1"/>
    </source>
</evidence>
<dbReference type="EMBL" id="UZAK01032346">
    <property type="protein sequence ID" value="VDP26262.1"/>
    <property type="molecule type" value="Genomic_DNA"/>
</dbReference>
<evidence type="ECO:0000313" key="2">
    <source>
        <dbReference type="EMBL" id="VDP26262.1"/>
    </source>
</evidence>
<evidence type="ECO:0000259" key="1">
    <source>
        <dbReference type="Pfam" id="PF01423"/>
    </source>
</evidence>
<dbReference type="STRING" id="6186.A0A183JXJ5"/>
<dbReference type="InterPro" id="IPR001163">
    <property type="entry name" value="Sm_dom_euk/arc"/>
</dbReference>